<dbReference type="Proteomes" id="UP000593594">
    <property type="component" value="Chromosome"/>
</dbReference>
<keyword evidence="4" id="KW-1185">Reference proteome</keyword>
<proteinExistence type="predicted"/>
<feature type="coiled-coil region" evidence="1">
    <location>
        <begin position="329"/>
        <end position="393"/>
    </location>
</feature>
<dbReference type="InterPro" id="IPR027417">
    <property type="entry name" value="P-loop_NTPase"/>
</dbReference>
<dbReference type="Pfam" id="PF13476">
    <property type="entry name" value="AAA_23"/>
    <property type="match status" value="1"/>
</dbReference>
<dbReference type="GO" id="GO:0006302">
    <property type="term" value="P:double-strand break repair"/>
    <property type="evidence" value="ECO:0007669"/>
    <property type="project" value="InterPro"/>
</dbReference>
<accession>A0A7S8HCV3</accession>
<feature type="domain" description="Rad50/SbcC-type AAA" evidence="2">
    <location>
        <begin position="2"/>
        <end position="58"/>
    </location>
</feature>
<name>A0A7S8HCV3_9HYPH</name>
<evidence type="ECO:0000313" key="3">
    <source>
        <dbReference type="EMBL" id="QPC44026.1"/>
    </source>
</evidence>
<feature type="coiled-coil region" evidence="1">
    <location>
        <begin position="245"/>
        <end position="272"/>
    </location>
</feature>
<evidence type="ECO:0000259" key="2">
    <source>
        <dbReference type="Pfam" id="PF13476"/>
    </source>
</evidence>
<organism evidence="3 4">
    <name type="scientific">Kaustia mangrovi</name>
    <dbReference type="NCBI Taxonomy" id="2593653"/>
    <lineage>
        <taxon>Bacteria</taxon>
        <taxon>Pseudomonadati</taxon>
        <taxon>Pseudomonadota</taxon>
        <taxon>Alphaproteobacteria</taxon>
        <taxon>Hyphomicrobiales</taxon>
        <taxon>Parvibaculaceae</taxon>
        <taxon>Kaustia</taxon>
    </lineage>
</organism>
<reference evidence="3 4" key="1">
    <citation type="submission" date="2020-06" db="EMBL/GenBank/DDBJ databases">
        <title>Genome sequence of 2 isolates from Red Sea Mangroves.</title>
        <authorList>
            <person name="Sefrji F."/>
            <person name="Michoud G."/>
            <person name="Merlino G."/>
            <person name="Daffonchio D."/>
        </authorList>
    </citation>
    <scope>NUCLEOTIDE SEQUENCE [LARGE SCALE GENOMIC DNA]</scope>
    <source>
        <strain evidence="3 4">R1DC25</strain>
    </source>
</reference>
<gene>
    <name evidence="3" type="ORF">HW532_15800</name>
</gene>
<dbReference type="RefSeq" id="WP_213161388.1">
    <property type="nucleotide sequence ID" value="NZ_CP058214.1"/>
</dbReference>
<dbReference type="EMBL" id="CP058214">
    <property type="protein sequence ID" value="QPC44026.1"/>
    <property type="molecule type" value="Genomic_DNA"/>
</dbReference>
<dbReference type="InterPro" id="IPR038729">
    <property type="entry name" value="Rad50/SbcC_AAA"/>
</dbReference>
<sequence length="552" mass="58649">MRISVENFRRLRRAEIDISATALVCGPNGAGKTSLAHALAAALTGDPVPISGVKKSEAGAFVHSGSPKGLVTVTAEAGHVSVEYPRATVTTEGTPPSATPYAVGMKSLADMDTKQASAVLIEYLKATPTREDLEAALDRIGVGASVADKIWSSIEANGWDNAAAHAKETGIRLKGQWEGITGTRYGSNKAERWLPDNWATDLEGASEESLQAAATEAREFLEAAIAATAISNDERERLEAKAGKADDLRAEIADQETVIDGLREKVRATEKALADLPVVPVDDHMMPCPHCGSPVVVKRSPVRLAKPEQIGDDEKKRRHEAIAKAKAAHDEACAKVSAAQKTLADLNRDLADAEAAQKTLDEATVDDGGGDDVEAARENARYAEARIAAFKAKSSADRIHNSIQSNADVQALLAPDGLRLRKLRDAVADMNGRLAQICEAADWLPVKVQDDLSVTYADWPMKLCSAGHALRARIVLQAAFAELDGSACLVIDAADTLDRSGRRGLMRLLGTIKMPAIVCMTMPDRKDVPDLAAKGAGHSYWIDDGVAEPIGG</sequence>
<evidence type="ECO:0000256" key="1">
    <source>
        <dbReference type="SAM" id="Coils"/>
    </source>
</evidence>
<dbReference type="AlphaFoldDB" id="A0A7S8HCV3"/>
<dbReference type="PANTHER" id="PTHR32114">
    <property type="entry name" value="ABC TRANSPORTER ABCH.3"/>
    <property type="match status" value="1"/>
</dbReference>
<dbReference type="PANTHER" id="PTHR32114:SF2">
    <property type="entry name" value="ABC TRANSPORTER ABCH.3"/>
    <property type="match status" value="1"/>
</dbReference>
<protein>
    <submittedName>
        <fullName evidence="3">AAA family ATPase</fullName>
    </submittedName>
</protein>
<dbReference type="GO" id="GO:0016887">
    <property type="term" value="F:ATP hydrolysis activity"/>
    <property type="evidence" value="ECO:0007669"/>
    <property type="project" value="InterPro"/>
</dbReference>
<dbReference type="Gene3D" id="3.40.50.300">
    <property type="entry name" value="P-loop containing nucleotide triphosphate hydrolases"/>
    <property type="match status" value="1"/>
</dbReference>
<dbReference type="KEGG" id="kmn:HW532_15800"/>
<dbReference type="SUPFAM" id="SSF52540">
    <property type="entry name" value="P-loop containing nucleoside triphosphate hydrolases"/>
    <property type="match status" value="1"/>
</dbReference>
<keyword evidence="1" id="KW-0175">Coiled coil</keyword>
<evidence type="ECO:0000313" key="4">
    <source>
        <dbReference type="Proteomes" id="UP000593594"/>
    </source>
</evidence>